<dbReference type="CDD" id="cd01449">
    <property type="entry name" value="TST_Repeat_2"/>
    <property type="match status" value="1"/>
</dbReference>
<sequence length="275" mass="31342">MKNFVDCSFIVNFKDPISLFLIDCRFDLFDEFSGYNAYKDSHIPNAFFLDINKDLCGSPKLHGGARPLPDNDILQNKLSSFGIELNSTIIVYDEKLYSSPRAFIQLKHMGYKNVYILNGGFKAWKDNHLPITNEIPSLLPPKTSTLSPNTSMICDINYVRESIKNTNIVLVDCRDNSRYTGEIEPLYKKPGHIPSAINIPWHNNIDNNGFIKDLNIIDKNFSILKNKEVITYCGSCIEACINYALLDELSYNAKTYIGSMSDWISYDENDVESLF</sequence>
<dbReference type="EMBL" id="LBBT01000236">
    <property type="protein sequence ID" value="KKY00911.1"/>
    <property type="molecule type" value="Genomic_DNA"/>
</dbReference>
<evidence type="ECO:0000256" key="1">
    <source>
        <dbReference type="ARBA" id="ARBA00022679"/>
    </source>
</evidence>
<evidence type="ECO:0000313" key="5">
    <source>
        <dbReference type="Proteomes" id="UP000034407"/>
    </source>
</evidence>
<dbReference type="InterPro" id="IPR036873">
    <property type="entry name" value="Rhodanese-like_dom_sf"/>
</dbReference>
<keyword evidence="1" id="KW-0808">Transferase</keyword>
<dbReference type="AlphaFoldDB" id="A0A0M3DFL2"/>
<dbReference type="PANTHER" id="PTHR11364">
    <property type="entry name" value="THIOSULFATE SULFERTANSFERASE"/>
    <property type="match status" value="1"/>
</dbReference>
<accession>A0A0M3DFL2</accession>
<dbReference type="PANTHER" id="PTHR11364:SF27">
    <property type="entry name" value="SULFURTRANSFERASE"/>
    <property type="match status" value="1"/>
</dbReference>
<keyword evidence="2" id="KW-0677">Repeat</keyword>
<dbReference type="CDD" id="cd01448">
    <property type="entry name" value="TST_Repeat_1"/>
    <property type="match status" value="1"/>
</dbReference>
<evidence type="ECO:0000259" key="3">
    <source>
        <dbReference type="PROSITE" id="PS50206"/>
    </source>
</evidence>
<dbReference type="InterPro" id="IPR001763">
    <property type="entry name" value="Rhodanese-like_dom"/>
</dbReference>
<keyword evidence="5" id="KW-1185">Reference proteome</keyword>
<dbReference type="GO" id="GO:0004792">
    <property type="term" value="F:thiosulfate-cyanide sulfurtransferase activity"/>
    <property type="evidence" value="ECO:0007669"/>
    <property type="project" value="TreeGrafter"/>
</dbReference>
<dbReference type="OrthoDB" id="9800872at2"/>
<dbReference type="Gene3D" id="3.40.250.10">
    <property type="entry name" value="Rhodanese-like domain"/>
    <property type="match status" value="2"/>
</dbReference>
<organism evidence="4 5">
    <name type="scientific">Paraclostridium benzoelyticum</name>
    <dbReference type="NCBI Taxonomy" id="1629550"/>
    <lineage>
        <taxon>Bacteria</taxon>
        <taxon>Bacillati</taxon>
        <taxon>Bacillota</taxon>
        <taxon>Clostridia</taxon>
        <taxon>Peptostreptococcales</taxon>
        <taxon>Peptostreptococcaceae</taxon>
        <taxon>Paraclostridium</taxon>
    </lineage>
</organism>
<proteinExistence type="predicted"/>
<feature type="domain" description="Rhodanese" evidence="3">
    <location>
        <begin position="21"/>
        <end position="133"/>
    </location>
</feature>
<dbReference type="SMART" id="SM00450">
    <property type="entry name" value="RHOD"/>
    <property type="match status" value="2"/>
</dbReference>
<dbReference type="SUPFAM" id="SSF52821">
    <property type="entry name" value="Rhodanese/Cell cycle control phosphatase"/>
    <property type="match status" value="2"/>
</dbReference>
<comment type="caution">
    <text evidence="4">The sequence shown here is derived from an EMBL/GenBank/DDBJ whole genome shotgun (WGS) entry which is preliminary data.</text>
</comment>
<gene>
    <name evidence="4" type="ORF">VN21_11500</name>
</gene>
<feature type="domain" description="Rhodanese" evidence="3">
    <location>
        <begin position="164"/>
        <end position="272"/>
    </location>
</feature>
<evidence type="ECO:0000256" key="2">
    <source>
        <dbReference type="ARBA" id="ARBA00022737"/>
    </source>
</evidence>
<reference evidence="4 5" key="1">
    <citation type="submission" date="2015-04" db="EMBL/GenBank/DDBJ databases">
        <title>Microcin producing Clostridium sp. JC272T.</title>
        <authorList>
            <person name="Jyothsna T."/>
            <person name="Sasikala C."/>
            <person name="Ramana C."/>
        </authorList>
    </citation>
    <scope>NUCLEOTIDE SEQUENCE [LARGE SCALE GENOMIC DNA]</scope>
    <source>
        <strain evidence="4 5">JC272</strain>
    </source>
</reference>
<evidence type="ECO:0000313" key="4">
    <source>
        <dbReference type="EMBL" id="KKY00911.1"/>
    </source>
</evidence>
<dbReference type="PATRIC" id="fig|1629550.3.peg.1759"/>
<dbReference type="Pfam" id="PF00581">
    <property type="entry name" value="Rhodanese"/>
    <property type="match status" value="2"/>
</dbReference>
<dbReference type="InterPro" id="IPR045078">
    <property type="entry name" value="TST/MPST-like"/>
</dbReference>
<dbReference type="RefSeq" id="WP_046823403.1">
    <property type="nucleotide sequence ID" value="NZ_LBBT01000236.1"/>
</dbReference>
<dbReference type="Proteomes" id="UP000034407">
    <property type="component" value="Unassembled WGS sequence"/>
</dbReference>
<name>A0A0M3DFL2_9FIRM</name>
<dbReference type="PROSITE" id="PS50206">
    <property type="entry name" value="RHODANESE_3"/>
    <property type="match status" value="2"/>
</dbReference>
<protein>
    <recommendedName>
        <fullName evidence="3">Rhodanese domain-containing protein</fullName>
    </recommendedName>
</protein>